<keyword evidence="2" id="KW-0378">Hydrolase</keyword>
<proteinExistence type="predicted"/>
<evidence type="ECO:0000256" key="4">
    <source>
        <dbReference type="ARBA" id="ARBA00022840"/>
    </source>
</evidence>
<keyword evidence="3" id="KW-0347">Helicase</keyword>
<dbReference type="InterPro" id="IPR050474">
    <property type="entry name" value="Hel308_SKI2-like"/>
</dbReference>
<protein>
    <submittedName>
        <fullName evidence="6">Helicase ATP-binding domain-containing protein</fullName>
    </submittedName>
</protein>
<evidence type="ECO:0000313" key="6">
    <source>
        <dbReference type="EnsemblMetazoa" id="CJA42334.1"/>
    </source>
</evidence>
<dbReference type="Pfam" id="PF00270">
    <property type="entry name" value="DEAD"/>
    <property type="match status" value="1"/>
</dbReference>
<dbReference type="Proteomes" id="UP000005237">
    <property type="component" value="Unassembled WGS sequence"/>
</dbReference>
<keyword evidence="7" id="KW-1185">Reference proteome</keyword>
<dbReference type="GO" id="GO:0016787">
    <property type="term" value="F:hydrolase activity"/>
    <property type="evidence" value="ECO:0007669"/>
    <property type="project" value="UniProtKB-KW"/>
</dbReference>
<dbReference type="EnsemblMetazoa" id="CJA42334.1">
    <property type="protein sequence ID" value="CJA42334.1"/>
    <property type="gene ID" value="WBGene00218182"/>
</dbReference>
<evidence type="ECO:0000259" key="5">
    <source>
        <dbReference type="PROSITE" id="PS51192"/>
    </source>
</evidence>
<dbReference type="GO" id="GO:0003676">
    <property type="term" value="F:nucleic acid binding"/>
    <property type="evidence" value="ECO:0007669"/>
    <property type="project" value="InterPro"/>
</dbReference>
<dbReference type="SUPFAM" id="SSF52540">
    <property type="entry name" value="P-loop containing nucleoside triphosphate hydrolases"/>
    <property type="match status" value="1"/>
</dbReference>
<dbReference type="Gene3D" id="3.40.50.300">
    <property type="entry name" value="P-loop containing nucleotide triphosphate hydrolases"/>
    <property type="match status" value="1"/>
</dbReference>
<keyword evidence="4" id="KW-0067">ATP-binding</keyword>
<reference evidence="7" key="1">
    <citation type="submission" date="2010-08" db="EMBL/GenBank/DDBJ databases">
        <authorList>
            <consortium name="Caenorhabditis japonica Sequencing Consortium"/>
            <person name="Wilson R.K."/>
        </authorList>
    </citation>
    <scope>NUCLEOTIDE SEQUENCE [LARGE SCALE GENOMIC DNA]</scope>
    <source>
        <strain evidence="7">DF5081</strain>
    </source>
</reference>
<dbReference type="InterPro" id="IPR011545">
    <property type="entry name" value="DEAD/DEAH_box_helicase_dom"/>
</dbReference>
<dbReference type="InterPro" id="IPR027417">
    <property type="entry name" value="P-loop_NTPase"/>
</dbReference>
<name>A0A8R1IZQ5_CAEJA</name>
<dbReference type="PANTHER" id="PTHR47961:SF12">
    <property type="entry name" value="HELICASE POLQ-LIKE"/>
    <property type="match status" value="1"/>
</dbReference>
<keyword evidence="1" id="KW-0547">Nucleotide-binding</keyword>
<evidence type="ECO:0000256" key="2">
    <source>
        <dbReference type="ARBA" id="ARBA00022801"/>
    </source>
</evidence>
<reference evidence="6" key="2">
    <citation type="submission" date="2022-06" db="UniProtKB">
        <authorList>
            <consortium name="EnsemblMetazoa"/>
        </authorList>
    </citation>
    <scope>IDENTIFICATION</scope>
    <source>
        <strain evidence="6">DF5081</strain>
    </source>
</reference>
<evidence type="ECO:0000256" key="3">
    <source>
        <dbReference type="ARBA" id="ARBA00022806"/>
    </source>
</evidence>
<feature type="domain" description="Helicase ATP-binding" evidence="5">
    <location>
        <begin position="1"/>
        <end position="120"/>
    </location>
</feature>
<dbReference type="GO" id="GO:0004386">
    <property type="term" value="F:helicase activity"/>
    <property type="evidence" value="ECO:0007669"/>
    <property type="project" value="UniProtKB-KW"/>
</dbReference>
<dbReference type="PROSITE" id="PS51192">
    <property type="entry name" value="HELICASE_ATP_BIND_1"/>
    <property type="match status" value="1"/>
</dbReference>
<accession>A0A8R1IZQ5</accession>
<evidence type="ECO:0000313" key="7">
    <source>
        <dbReference type="Proteomes" id="UP000005237"/>
    </source>
</evidence>
<dbReference type="AlphaFoldDB" id="A0A8R1IZQ5"/>
<evidence type="ECO:0000256" key="1">
    <source>
        <dbReference type="ARBA" id="ARBA00022741"/>
    </source>
</evidence>
<sequence length="136" mass="15255">ISSLSPFEDAFGINIEEYASNKGRFPPIKRRKRVSVYVATIEKANMLINSLITQDQLDRIGLVVVDELHMIGDGGRGAILEQLLAKFLYKGSGQIVGMSATLPNIDDLQYAMRAFVYSTNFRPEETVQRHEADNFC</sequence>
<dbReference type="InterPro" id="IPR014001">
    <property type="entry name" value="Helicase_ATP-bd"/>
</dbReference>
<dbReference type="GO" id="GO:0005524">
    <property type="term" value="F:ATP binding"/>
    <property type="evidence" value="ECO:0007669"/>
    <property type="project" value="UniProtKB-KW"/>
</dbReference>
<dbReference type="PANTHER" id="PTHR47961">
    <property type="entry name" value="DNA POLYMERASE THETA, PUTATIVE (AFU_ORTHOLOGUE AFUA_1G05260)-RELATED"/>
    <property type="match status" value="1"/>
</dbReference>
<organism evidence="6 7">
    <name type="scientific">Caenorhabditis japonica</name>
    <dbReference type="NCBI Taxonomy" id="281687"/>
    <lineage>
        <taxon>Eukaryota</taxon>
        <taxon>Metazoa</taxon>
        <taxon>Ecdysozoa</taxon>
        <taxon>Nematoda</taxon>
        <taxon>Chromadorea</taxon>
        <taxon>Rhabditida</taxon>
        <taxon>Rhabditina</taxon>
        <taxon>Rhabditomorpha</taxon>
        <taxon>Rhabditoidea</taxon>
        <taxon>Rhabditidae</taxon>
        <taxon>Peloderinae</taxon>
        <taxon>Caenorhabditis</taxon>
    </lineage>
</organism>